<keyword evidence="2" id="KW-0805">Transcription regulation</keyword>
<dbReference type="PROSITE" id="PS50931">
    <property type="entry name" value="HTH_LYSR"/>
    <property type="match status" value="1"/>
</dbReference>
<feature type="domain" description="HTH lysR-type" evidence="5">
    <location>
        <begin position="2"/>
        <end position="59"/>
    </location>
</feature>
<dbReference type="InterPro" id="IPR005119">
    <property type="entry name" value="LysR_subst-bd"/>
</dbReference>
<gene>
    <name evidence="6" type="ORF">OFY01_21455</name>
</gene>
<keyword evidence="7" id="KW-1185">Reference proteome</keyword>
<dbReference type="InterPro" id="IPR000847">
    <property type="entry name" value="LysR_HTH_N"/>
</dbReference>
<sequence length="305" mass="33344">MLNLERLRVLDALARHGSVSGAAEALHVTTSAVSQQMTKLEREVGQQLLARRGRGVRLTDAGRLLADHSGRILSQVELARSDLEAQRGQVVGELRLSAFPTAARGLLPATLTALRVEHPQLRVRSQELEPESGIAAVVRGDLDMAVVLDWYNKPMPLPEGLVKAGILDDPADIAMPVDHPLADRDEVGLEDFADDEWITWGQGEFCHEWLLFTLRAKGVEPTVGHRAAETHTQLNLVAAGLGVCVAPLLGRHPVPEGVVTVPVRQQVRRHVYVVWRADADRRPSIRAAVRALQRTGAELERAAGR</sequence>
<dbReference type="PANTHER" id="PTHR30346">
    <property type="entry name" value="TRANSCRIPTIONAL DUAL REGULATOR HCAR-RELATED"/>
    <property type="match status" value="1"/>
</dbReference>
<evidence type="ECO:0000256" key="3">
    <source>
        <dbReference type="ARBA" id="ARBA00023125"/>
    </source>
</evidence>
<organism evidence="6 7">
    <name type="scientific">Streptomyces beihaiensis</name>
    <dbReference type="NCBI Taxonomy" id="2984495"/>
    <lineage>
        <taxon>Bacteria</taxon>
        <taxon>Bacillati</taxon>
        <taxon>Actinomycetota</taxon>
        <taxon>Actinomycetes</taxon>
        <taxon>Kitasatosporales</taxon>
        <taxon>Streptomycetaceae</taxon>
        <taxon>Streptomyces</taxon>
    </lineage>
</organism>
<dbReference type="Pfam" id="PF03466">
    <property type="entry name" value="LysR_substrate"/>
    <property type="match status" value="1"/>
</dbReference>
<protein>
    <submittedName>
        <fullName evidence="6">LysR family transcriptional regulator</fullName>
    </submittedName>
</protein>
<dbReference type="CDD" id="cd08423">
    <property type="entry name" value="PBP2_LTTR_like_6"/>
    <property type="match status" value="1"/>
</dbReference>
<reference evidence="6" key="1">
    <citation type="submission" date="2022-10" db="EMBL/GenBank/DDBJ databases">
        <title>Streptomyces beihaiensis sp. nov., a chitin degrading actinobacterium, isolated from shrimp pond soil.</title>
        <authorList>
            <person name="Xie J."/>
            <person name="Shen N."/>
        </authorList>
    </citation>
    <scope>NUCLEOTIDE SEQUENCE</scope>
    <source>
        <strain evidence="6">GXMU-J5</strain>
    </source>
</reference>
<accession>A0ABT3TZ05</accession>
<evidence type="ECO:0000313" key="6">
    <source>
        <dbReference type="EMBL" id="MCX3062282.1"/>
    </source>
</evidence>
<evidence type="ECO:0000256" key="1">
    <source>
        <dbReference type="ARBA" id="ARBA00009437"/>
    </source>
</evidence>
<dbReference type="RefSeq" id="WP_266602381.1">
    <property type="nucleotide sequence ID" value="NZ_JAPHNL010000265.1"/>
</dbReference>
<dbReference type="InterPro" id="IPR036388">
    <property type="entry name" value="WH-like_DNA-bd_sf"/>
</dbReference>
<dbReference type="SUPFAM" id="SSF53850">
    <property type="entry name" value="Periplasmic binding protein-like II"/>
    <property type="match status" value="1"/>
</dbReference>
<proteinExistence type="inferred from homology"/>
<dbReference type="SUPFAM" id="SSF46785">
    <property type="entry name" value="Winged helix' DNA-binding domain"/>
    <property type="match status" value="1"/>
</dbReference>
<comment type="caution">
    <text evidence="6">The sequence shown here is derived from an EMBL/GenBank/DDBJ whole genome shotgun (WGS) entry which is preliminary data.</text>
</comment>
<dbReference type="Gene3D" id="3.40.190.10">
    <property type="entry name" value="Periplasmic binding protein-like II"/>
    <property type="match status" value="2"/>
</dbReference>
<keyword evidence="3" id="KW-0238">DNA-binding</keyword>
<dbReference type="EMBL" id="JAPHNL010000265">
    <property type="protein sequence ID" value="MCX3062282.1"/>
    <property type="molecule type" value="Genomic_DNA"/>
</dbReference>
<evidence type="ECO:0000256" key="2">
    <source>
        <dbReference type="ARBA" id="ARBA00023015"/>
    </source>
</evidence>
<dbReference type="Gene3D" id="1.10.10.10">
    <property type="entry name" value="Winged helix-like DNA-binding domain superfamily/Winged helix DNA-binding domain"/>
    <property type="match status" value="1"/>
</dbReference>
<dbReference type="InterPro" id="IPR036390">
    <property type="entry name" value="WH_DNA-bd_sf"/>
</dbReference>
<dbReference type="Pfam" id="PF00126">
    <property type="entry name" value="HTH_1"/>
    <property type="match status" value="1"/>
</dbReference>
<evidence type="ECO:0000259" key="5">
    <source>
        <dbReference type="PROSITE" id="PS50931"/>
    </source>
</evidence>
<comment type="similarity">
    <text evidence="1">Belongs to the LysR transcriptional regulatory family.</text>
</comment>
<dbReference type="Proteomes" id="UP001163064">
    <property type="component" value="Unassembled WGS sequence"/>
</dbReference>
<evidence type="ECO:0000313" key="7">
    <source>
        <dbReference type="Proteomes" id="UP001163064"/>
    </source>
</evidence>
<keyword evidence="4" id="KW-0804">Transcription</keyword>
<dbReference type="PANTHER" id="PTHR30346:SF29">
    <property type="entry name" value="LYSR SUBSTRATE-BINDING"/>
    <property type="match status" value="1"/>
</dbReference>
<name>A0ABT3TZ05_9ACTN</name>
<evidence type="ECO:0000256" key="4">
    <source>
        <dbReference type="ARBA" id="ARBA00023163"/>
    </source>
</evidence>